<feature type="region of interest" description="Disordered" evidence="14">
    <location>
        <begin position="591"/>
        <end position="624"/>
    </location>
</feature>
<feature type="compositionally biased region" description="Low complexity" evidence="14">
    <location>
        <begin position="602"/>
        <end position="612"/>
    </location>
</feature>
<dbReference type="GO" id="GO:0015031">
    <property type="term" value="P:protein transport"/>
    <property type="evidence" value="ECO:0007669"/>
    <property type="project" value="UniProtKB-KW"/>
</dbReference>
<dbReference type="CDD" id="cd19961">
    <property type="entry name" value="EcYidC-like_peri"/>
    <property type="match status" value="1"/>
</dbReference>
<evidence type="ECO:0000256" key="14">
    <source>
        <dbReference type="SAM" id="MobiDB-lite"/>
    </source>
</evidence>
<evidence type="ECO:0000256" key="3">
    <source>
        <dbReference type="ARBA" id="ARBA00015325"/>
    </source>
</evidence>
<dbReference type="NCBIfam" id="TIGR03593">
    <property type="entry name" value="yidC_nterm"/>
    <property type="match status" value="1"/>
</dbReference>
<feature type="transmembrane region" description="Helical" evidence="13">
    <location>
        <begin position="376"/>
        <end position="396"/>
    </location>
</feature>
<evidence type="ECO:0000256" key="4">
    <source>
        <dbReference type="ARBA" id="ARBA00022448"/>
    </source>
</evidence>
<feature type="transmembrane region" description="Helical" evidence="13">
    <location>
        <begin position="497"/>
        <end position="515"/>
    </location>
</feature>
<dbReference type="RefSeq" id="WP_263037608.1">
    <property type="nucleotide sequence ID" value="NZ_JAOTPL010000006.1"/>
</dbReference>
<reference evidence="17" key="1">
    <citation type="submission" date="2022-10" db="EMBL/GenBank/DDBJ databases">
        <authorList>
            <person name="Kim H.S."/>
            <person name="Kim J.-S."/>
            <person name="Suh M.K."/>
            <person name="Eom M.K."/>
            <person name="Lee J.-S."/>
        </authorList>
    </citation>
    <scope>NUCLEOTIDE SEQUENCE</scope>
    <source>
        <strain evidence="17">LIP-5</strain>
    </source>
</reference>
<dbReference type="AlphaFoldDB" id="A0AAE3LK12"/>
<comment type="subunit">
    <text evidence="13">Interacts with the Sec translocase complex via SecD. Specifically interacts with transmembrane segments of nascent integral membrane proteins during membrane integration.</text>
</comment>
<comment type="function">
    <text evidence="13">Required for the insertion and/or proper folding and/or complex formation of integral membrane proteins into the membrane. Involved in integration of membrane proteins that insert both dependently and independently of the Sec translocase complex, as well as at least some lipoproteins. Aids folding of multispanning membrane proteins.</text>
</comment>
<evidence type="ECO:0000313" key="17">
    <source>
        <dbReference type="EMBL" id="MCU7694123.1"/>
    </source>
</evidence>
<keyword evidence="6 13" id="KW-0812">Transmembrane</keyword>
<dbReference type="EMBL" id="JAOTPL010000006">
    <property type="protein sequence ID" value="MCU7694123.1"/>
    <property type="molecule type" value="Genomic_DNA"/>
</dbReference>
<name>A0AAE3LK12_9BACT</name>
<dbReference type="Gene3D" id="2.70.98.90">
    <property type="match status" value="1"/>
</dbReference>
<protein>
    <recommendedName>
        <fullName evidence="3 13">Membrane protein insertase YidC</fullName>
    </recommendedName>
    <alternativeName>
        <fullName evidence="12 13">Foldase YidC</fullName>
    </alternativeName>
    <alternativeName>
        <fullName evidence="11 13">Membrane integrase YidC</fullName>
    </alternativeName>
    <alternativeName>
        <fullName evidence="13">Membrane protein YidC</fullName>
    </alternativeName>
</protein>
<keyword evidence="18" id="KW-1185">Reference proteome</keyword>
<dbReference type="InterPro" id="IPR028055">
    <property type="entry name" value="YidC/Oxa/ALB_C"/>
</dbReference>
<organism evidence="17 18">
    <name type="scientific">Haoranjiania flava</name>
    <dbReference type="NCBI Taxonomy" id="1856322"/>
    <lineage>
        <taxon>Bacteria</taxon>
        <taxon>Pseudomonadati</taxon>
        <taxon>Bacteroidota</taxon>
        <taxon>Chitinophagia</taxon>
        <taxon>Chitinophagales</taxon>
        <taxon>Chitinophagaceae</taxon>
        <taxon>Haoranjiania</taxon>
    </lineage>
</organism>
<dbReference type="GO" id="GO:0032977">
    <property type="term" value="F:membrane insertase activity"/>
    <property type="evidence" value="ECO:0007669"/>
    <property type="project" value="InterPro"/>
</dbReference>
<dbReference type="InterPro" id="IPR038221">
    <property type="entry name" value="YidC_periplasmic_sf"/>
</dbReference>
<evidence type="ECO:0000259" key="15">
    <source>
        <dbReference type="Pfam" id="PF02096"/>
    </source>
</evidence>
<evidence type="ECO:0000256" key="5">
    <source>
        <dbReference type="ARBA" id="ARBA00022475"/>
    </source>
</evidence>
<evidence type="ECO:0000313" key="18">
    <source>
        <dbReference type="Proteomes" id="UP001209317"/>
    </source>
</evidence>
<feature type="compositionally biased region" description="Basic and acidic residues" evidence="14">
    <location>
        <begin position="613"/>
        <end position="624"/>
    </location>
</feature>
<feature type="transmembrane region" description="Helical" evidence="13">
    <location>
        <begin position="7"/>
        <end position="24"/>
    </location>
</feature>
<dbReference type="NCBIfam" id="NF002356">
    <property type="entry name" value="PRK01318.2-3"/>
    <property type="match status" value="1"/>
</dbReference>
<evidence type="ECO:0000256" key="7">
    <source>
        <dbReference type="ARBA" id="ARBA00022927"/>
    </source>
</evidence>
<dbReference type="GO" id="GO:0051205">
    <property type="term" value="P:protein insertion into membrane"/>
    <property type="evidence" value="ECO:0007669"/>
    <property type="project" value="TreeGrafter"/>
</dbReference>
<dbReference type="GO" id="GO:0005886">
    <property type="term" value="C:plasma membrane"/>
    <property type="evidence" value="ECO:0007669"/>
    <property type="project" value="UniProtKB-SubCell"/>
</dbReference>
<evidence type="ECO:0000259" key="16">
    <source>
        <dbReference type="Pfam" id="PF14849"/>
    </source>
</evidence>
<evidence type="ECO:0000256" key="8">
    <source>
        <dbReference type="ARBA" id="ARBA00022989"/>
    </source>
</evidence>
<dbReference type="Proteomes" id="UP001209317">
    <property type="component" value="Unassembled WGS sequence"/>
</dbReference>
<evidence type="ECO:0000256" key="10">
    <source>
        <dbReference type="ARBA" id="ARBA00023186"/>
    </source>
</evidence>
<comment type="caution">
    <text evidence="17">The sequence shown here is derived from an EMBL/GenBank/DDBJ whole genome shotgun (WGS) entry which is preliminary data.</text>
</comment>
<dbReference type="NCBIfam" id="TIGR03592">
    <property type="entry name" value="yidC_oxa1_cterm"/>
    <property type="match status" value="1"/>
</dbReference>
<comment type="subcellular location">
    <subcellularLocation>
        <location evidence="1">Cell inner membrane</location>
        <topology evidence="1">Multi-pass membrane protein</topology>
    </subcellularLocation>
    <subcellularLocation>
        <location evidence="13">Cell membrane</location>
        <topology evidence="13">Multi-pass membrane protein</topology>
    </subcellularLocation>
</comment>
<keyword evidence="10 13" id="KW-0143">Chaperone</keyword>
<comment type="similarity">
    <text evidence="2 13">Belongs to the OXA1/ALB3/YidC family. Type 1 subfamily.</text>
</comment>
<dbReference type="InterPro" id="IPR001708">
    <property type="entry name" value="YidC/ALB3/OXA1/COX18"/>
</dbReference>
<dbReference type="Pfam" id="PF14849">
    <property type="entry name" value="YidC_periplas"/>
    <property type="match status" value="1"/>
</dbReference>
<evidence type="ECO:0000256" key="6">
    <source>
        <dbReference type="ARBA" id="ARBA00022692"/>
    </source>
</evidence>
<dbReference type="PANTHER" id="PTHR12428:SF65">
    <property type="entry name" value="CYTOCHROME C OXIDASE ASSEMBLY PROTEIN COX18, MITOCHONDRIAL"/>
    <property type="match status" value="1"/>
</dbReference>
<dbReference type="PANTHER" id="PTHR12428">
    <property type="entry name" value="OXA1"/>
    <property type="match status" value="1"/>
</dbReference>
<dbReference type="Pfam" id="PF02096">
    <property type="entry name" value="60KD_IMP"/>
    <property type="match status" value="1"/>
</dbReference>
<dbReference type="CDD" id="cd20070">
    <property type="entry name" value="5TM_YidC_Alb3"/>
    <property type="match status" value="1"/>
</dbReference>
<feature type="transmembrane region" description="Helical" evidence="13">
    <location>
        <begin position="437"/>
        <end position="461"/>
    </location>
</feature>
<evidence type="ECO:0000256" key="12">
    <source>
        <dbReference type="ARBA" id="ARBA00033342"/>
    </source>
</evidence>
<sequence length="624" mass="71088">MKGDKNTIIGFVLMGILFIGFFYYNNKQQSEYLQQQQHIKDSIAKVELANKPVIDSATLVSDSLTADSVARSATAGDFVNNALGTETITSIENEVIKVDLSNKGGQVKSVTLKKYNNSLFNKPVVLGGEKNSIEYAINTAPNQAAQTGNLYFTASPVEKKADGSQLVTYTLNSPNGTKVLHQFVLRPDDYMVDWNISMNGADKLLTQNTINLNWTTELHQQELNSKYEGDQSRINYYSAEEGYDFKRTGNSGSVTLKDPMEWVGFKQQFFSQHLLSKSANFATGSTLEMKRIQDTTTRQLFESKANLSLKIPAASIATIPLQLYYGPNDYKVLKQYDNGMFETVDLGSGIYSFVRPINRYIIIPVFDFFAKFIANYGWVIMLLTIVIRLITSPFMFKSYLSSAKMRVLRPELDELKKKYPEQQKFAMEQMNLFRQAGVNPMGGCLPALIQLPIFVALYSFFNSAIQLRGEPFLWAKDLSTYDVLFRFPFHVPLLGDHLSLFTLLACATMMVSSIYSMSLTPTTGMEDNPQMKMMKYMPYIMPVMMLFIFNNQPAALSWYYTVSNVITFLIQFVILTFIIDHDKILAKINEKRKQPKKKSRWQEQMEAMQAQQRKMEEMKKKAQK</sequence>
<keyword evidence="4 13" id="KW-0813">Transport</keyword>
<evidence type="ECO:0000256" key="2">
    <source>
        <dbReference type="ARBA" id="ARBA00010527"/>
    </source>
</evidence>
<dbReference type="PRINTS" id="PR00701">
    <property type="entry name" value="60KDINNERMP"/>
</dbReference>
<keyword evidence="7 13" id="KW-0653">Protein transport</keyword>
<dbReference type="InterPro" id="IPR019998">
    <property type="entry name" value="Membr_insert_YidC"/>
</dbReference>
<keyword evidence="9 13" id="KW-0472">Membrane</keyword>
<gene>
    <name evidence="13 17" type="primary">yidC</name>
    <name evidence="17" type="ORF">OD355_06285</name>
</gene>
<feature type="transmembrane region" description="Helical" evidence="13">
    <location>
        <begin position="558"/>
        <end position="579"/>
    </location>
</feature>
<evidence type="ECO:0000256" key="9">
    <source>
        <dbReference type="ARBA" id="ARBA00023136"/>
    </source>
</evidence>
<feature type="domain" description="Membrane insertase YidC/Oxa/ALB C-terminal" evidence="15">
    <location>
        <begin position="376"/>
        <end position="574"/>
    </location>
</feature>
<keyword evidence="5 13" id="KW-1003">Cell membrane</keyword>
<evidence type="ECO:0000256" key="11">
    <source>
        <dbReference type="ARBA" id="ARBA00033245"/>
    </source>
</evidence>
<keyword evidence="8 13" id="KW-1133">Transmembrane helix</keyword>
<dbReference type="InterPro" id="IPR047196">
    <property type="entry name" value="YidC_ALB_C"/>
</dbReference>
<dbReference type="InterPro" id="IPR028053">
    <property type="entry name" value="Membr_insert_YidC_N"/>
</dbReference>
<proteinExistence type="inferred from homology"/>
<evidence type="ECO:0000256" key="13">
    <source>
        <dbReference type="HAMAP-Rule" id="MF_01810"/>
    </source>
</evidence>
<dbReference type="HAMAP" id="MF_01810">
    <property type="entry name" value="YidC_type1"/>
    <property type="match status" value="1"/>
</dbReference>
<accession>A0AAE3LK12</accession>
<feature type="domain" description="Membrane insertase YidC N-terminal" evidence="16">
    <location>
        <begin position="90"/>
        <end position="356"/>
    </location>
</feature>
<evidence type="ECO:0000256" key="1">
    <source>
        <dbReference type="ARBA" id="ARBA00004429"/>
    </source>
</evidence>
<feature type="transmembrane region" description="Helical" evidence="13">
    <location>
        <begin position="536"/>
        <end position="552"/>
    </location>
</feature>